<evidence type="ECO:0000256" key="1">
    <source>
        <dbReference type="SAM" id="MobiDB-lite"/>
    </source>
</evidence>
<dbReference type="Proteomes" id="UP000266744">
    <property type="component" value="Chromosome"/>
</dbReference>
<evidence type="ECO:0000313" key="3">
    <source>
        <dbReference type="Proteomes" id="UP000266744"/>
    </source>
</evidence>
<evidence type="ECO:0000313" key="2">
    <source>
        <dbReference type="EMBL" id="ANI29439.1"/>
    </source>
</evidence>
<dbReference type="EMBL" id="CP010029">
    <property type="protein sequence ID" value="ANI29439.1"/>
    <property type="molecule type" value="Genomic_DNA"/>
</dbReference>
<reference evidence="2 3" key="1">
    <citation type="journal article" date="2016" name="Toxins">
        <title>The Draft Genome Sequence of the Yersinia entomophaga Entomopathogenic Type Strain MH96T.</title>
        <authorList>
            <person name="Hurst M.R."/>
            <person name="Beattie A."/>
            <person name="Altermann E."/>
            <person name="Moraga R.M."/>
            <person name="Harper L.A."/>
            <person name="Calder J."/>
            <person name="Laugraud A."/>
        </authorList>
    </citation>
    <scope>NUCLEOTIDE SEQUENCE [LARGE SCALE GENOMIC DNA]</scope>
    <source>
        <strain evidence="2 3">MH96</strain>
    </source>
</reference>
<protein>
    <submittedName>
        <fullName evidence="2">Uncharacterized protein</fullName>
    </submittedName>
</protein>
<name>A0ABM6BIQ8_YERET</name>
<organism evidence="2 3">
    <name type="scientific">Yersinia entomophaga</name>
    <dbReference type="NCBI Taxonomy" id="935293"/>
    <lineage>
        <taxon>Bacteria</taxon>
        <taxon>Pseudomonadati</taxon>
        <taxon>Pseudomonadota</taxon>
        <taxon>Gammaproteobacteria</taxon>
        <taxon>Enterobacterales</taxon>
        <taxon>Yersiniaceae</taxon>
        <taxon>Yersinia</taxon>
    </lineage>
</organism>
<keyword evidence="3" id="KW-1185">Reference proteome</keyword>
<feature type="region of interest" description="Disordered" evidence="1">
    <location>
        <begin position="377"/>
        <end position="404"/>
    </location>
</feature>
<sequence length="594" mass="63827">MILEELAYKVTVRTEEFLSGKKKVERGAKDLKEAIEGLTAAIEKSTTSSMSKTTKETDKASAAVKGLSMAFSGLLGLSTRFLAVGGVMTAVAIGIHRAFESTAESIVRASNMGRMLGTSASNVLGTQYGFSRIGQNGGAFLGSQMSAKMALANLEDPTIFGGLTPEAQNLLTTGARTGVDIHKLGGKSEDALAEFQKYGKGHSEKQLMQTLAAFGYDPNLAGDIKNGKAVQMVSEEEKRWKMTKEQEEAQRNILATTKALDSQFAQVKQDLMATFGPEVLKAEQEFLEWLKDNKGDIIGFFKGLGNGIDGFIKAVGGAGNALGILAAMALLSGKSVGGVAAVALLGQMVQDQYKDVPDEQRPFVFQQHFLERFLGIDYDDPNKDTPTNKSGKNRPDRNLNPLNIMTKGNAGMDSGGFAKYTDEDSGWKAARNQLSTYYTRDKLDTISGIITKWAPPPKKPGDHKNNTAAYIAQVSKAMGVGANDKLDLSDPSVMASLSAYMAKHEGYSNWKNGLDYGNAAKSQYAGYYQTQQQLANGVGRANTPSQNVVNNYNSQNIGEVKVTATTEQASKLAEGFKEMNSRSSTNQAFSSAVK</sequence>
<dbReference type="RefSeq" id="WP_064514063.1">
    <property type="nucleotide sequence ID" value="NZ_CP010029.1"/>
</dbReference>
<proteinExistence type="predicted"/>
<gene>
    <name evidence="2" type="ORF">PL78_06235</name>
</gene>
<accession>A0ABM6BIQ8</accession>